<accession>A0ABM1F648</accession>
<feature type="compositionally biased region" description="Low complexity" evidence="1">
    <location>
        <begin position="7"/>
        <end position="25"/>
    </location>
</feature>
<evidence type="ECO:0000313" key="3">
    <source>
        <dbReference type="RefSeq" id="XP_014679919.1"/>
    </source>
</evidence>
<name>A0ABM1F648_PRICU</name>
<sequence>MGNPGSPQLQTVVSTPTPTSISESPCATQSRTVAATPILPSSISNPHRFGSTAPSSARKRSRSSTGAPRTWSRNIVCIPPEESEGNVCVLIPRGYKRARLAERGLIGKLSLQSTWNEREVEQEVSSVFRSAFNLSADEILPYKYLTTQPGTKRLMTSNVSTSFIWNAREVMSNVGQGALYIASDIKTSSSLYHIPAEMSSDDDDFEPTRQFNRNRSMRTRRRPMMLHELATSSLFQGEEGRSIPTSSLSSLHKREYFFAGQMCGMILCQGGPPPKFLSPLILEYIKNNCRGEDCNPSVIEVARISSAEILDTLEENDSEEHTATA</sequence>
<evidence type="ECO:0000256" key="1">
    <source>
        <dbReference type="SAM" id="MobiDB-lite"/>
    </source>
</evidence>
<reference evidence="3" key="1">
    <citation type="submission" date="2025-08" db="UniProtKB">
        <authorList>
            <consortium name="RefSeq"/>
        </authorList>
    </citation>
    <scope>IDENTIFICATION</scope>
</reference>
<keyword evidence="2" id="KW-1185">Reference proteome</keyword>
<feature type="region of interest" description="Disordered" evidence="1">
    <location>
        <begin position="1"/>
        <end position="69"/>
    </location>
</feature>
<gene>
    <name evidence="3" type="primary">LOC106819861</name>
</gene>
<protein>
    <submittedName>
        <fullName evidence="3">Uncharacterized protein LOC106819861</fullName>
    </submittedName>
</protein>
<dbReference type="Proteomes" id="UP000695022">
    <property type="component" value="Unplaced"/>
</dbReference>
<dbReference type="GeneID" id="106819861"/>
<evidence type="ECO:0000313" key="2">
    <source>
        <dbReference type="Proteomes" id="UP000695022"/>
    </source>
</evidence>
<organism evidence="2 3">
    <name type="scientific">Priapulus caudatus</name>
    <name type="common">Priapulid worm</name>
    <dbReference type="NCBI Taxonomy" id="37621"/>
    <lineage>
        <taxon>Eukaryota</taxon>
        <taxon>Metazoa</taxon>
        <taxon>Ecdysozoa</taxon>
        <taxon>Scalidophora</taxon>
        <taxon>Priapulida</taxon>
        <taxon>Priapulimorpha</taxon>
        <taxon>Priapulimorphida</taxon>
        <taxon>Priapulidae</taxon>
        <taxon>Priapulus</taxon>
    </lineage>
</organism>
<feature type="compositionally biased region" description="Polar residues" evidence="1">
    <location>
        <begin position="26"/>
        <end position="45"/>
    </location>
</feature>
<dbReference type="RefSeq" id="XP_014679919.1">
    <property type="nucleotide sequence ID" value="XM_014824433.1"/>
</dbReference>
<proteinExistence type="predicted"/>